<reference evidence="1" key="1">
    <citation type="submission" date="2020-08" db="EMBL/GenBank/DDBJ databases">
        <title>Multicomponent nature underlies the extraordinary mechanical properties of spider dragline silk.</title>
        <authorList>
            <person name="Kono N."/>
            <person name="Nakamura H."/>
            <person name="Mori M."/>
            <person name="Yoshida Y."/>
            <person name="Ohtoshi R."/>
            <person name="Malay A.D."/>
            <person name="Moran D.A.P."/>
            <person name="Tomita M."/>
            <person name="Numata K."/>
            <person name="Arakawa K."/>
        </authorList>
    </citation>
    <scope>NUCLEOTIDE SEQUENCE</scope>
</reference>
<dbReference type="Proteomes" id="UP000887013">
    <property type="component" value="Unassembled WGS sequence"/>
</dbReference>
<dbReference type="EMBL" id="BMAW01029572">
    <property type="protein sequence ID" value="GFU12637.1"/>
    <property type="molecule type" value="Genomic_DNA"/>
</dbReference>
<evidence type="ECO:0000313" key="2">
    <source>
        <dbReference type="Proteomes" id="UP000887013"/>
    </source>
</evidence>
<keyword evidence="2" id="KW-1185">Reference proteome</keyword>
<gene>
    <name evidence="1" type="ORF">NPIL_429931</name>
</gene>
<name>A0A8X6QBK4_NEPPI</name>
<sequence>MLEQRLTSCRHNMESGACATCHMEEKVQDTTSQFCQGMRRIWNLLEQAEPEAEYPGGIQTTPDTCRTLRRTQTQILRGLGLQGRPLKICIKAKGHANGWGVKENVA</sequence>
<organism evidence="1 2">
    <name type="scientific">Nephila pilipes</name>
    <name type="common">Giant wood spider</name>
    <name type="synonym">Nephila maculata</name>
    <dbReference type="NCBI Taxonomy" id="299642"/>
    <lineage>
        <taxon>Eukaryota</taxon>
        <taxon>Metazoa</taxon>
        <taxon>Ecdysozoa</taxon>
        <taxon>Arthropoda</taxon>
        <taxon>Chelicerata</taxon>
        <taxon>Arachnida</taxon>
        <taxon>Araneae</taxon>
        <taxon>Araneomorphae</taxon>
        <taxon>Entelegynae</taxon>
        <taxon>Araneoidea</taxon>
        <taxon>Nephilidae</taxon>
        <taxon>Nephila</taxon>
    </lineage>
</organism>
<dbReference type="AlphaFoldDB" id="A0A8X6QBK4"/>
<evidence type="ECO:0000313" key="1">
    <source>
        <dbReference type="EMBL" id="GFU12637.1"/>
    </source>
</evidence>
<proteinExistence type="predicted"/>
<protein>
    <submittedName>
        <fullName evidence="1">Uncharacterized protein</fullName>
    </submittedName>
</protein>
<comment type="caution">
    <text evidence="1">The sequence shown here is derived from an EMBL/GenBank/DDBJ whole genome shotgun (WGS) entry which is preliminary data.</text>
</comment>
<accession>A0A8X6QBK4</accession>